<evidence type="ECO:0000259" key="1">
    <source>
        <dbReference type="SMART" id="SM00944"/>
    </source>
</evidence>
<reference evidence="2" key="2">
    <citation type="submission" date="2020-09" db="EMBL/GenBank/DDBJ databases">
        <title>Reference genome assembly for Australian Ascochyta lentis isolate Al4.</title>
        <authorList>
            <person name="Lee R.C."/>
            <person name="Farfan-Caceres L.M."/>
            <person name="Debler J.W."/>
            <person name="Williams A.H."/>
            <person name="Henares B.M."/>
        </authorList>
    </citation>
    <scope>NUCLEOTIDE SEQUENCE</scope>
    <source>
        <strain evidence="2">Al4</strain>
    </source>
</reference>
<keyword evidence="3" id="KW-1185">Reference proteome</keyword>
<dbReference type="InterPro" id="IPR036852">
    <property type="entry name" value="Peptidase_S8/S53_dom_sf"/>
</dbReference>
<evidence type="ECO:0000313" key="2">
    <source>
        <dbReference type="EMBL" id="KAF9701276.1"/>
    </source>
</evidence>
<comment type="caution">
    <text evidence="2">The sequence shown here is derived from an EMBL/GenBank/DDBJ whole genome shotgun (WGS) entry which is preliminary data.</text>
</comment>
<dbReference type="CDD" id="cd11377">
    <property type="entry name" value="Pro-peptidase_S53"/>
    <property type="match status" value="1"/>
</dbReference>
<dbReference type="SUPFAM" id="SSF54897">
    <property type="entry name" value="Protease propeptides/inhibitors"/>
    <property type="match status" value="1"/>
</dbReference>
<dbReference type="InterPro" id="IPR015366">
    <property type="entry name" value="S53_propep"/>
</dbReference>
<dbReference type="Pfam" id="PF09286">
    <property type="entry name" value="Pro-kuma_activ"/>
    <property type="match status" value="1"/>
</dbReference>
<protein>
    <recommendedName>
        <fullName evidence="1">Peptidase S53 activation domain-containing protein</fullName>
    </recommendedName>
</protein>
<feature type="domain" description="Peptidase S53 activation" evidence="1">
    <location>
        <begin position="3"/>
        <end position="143"/>
    </location>
</feature>
<dbReference type="GO" id="GO:0004252">
    <property type="term" value="F:serine-type endopeptidase activity"/>
    <property type="evidence" value="ECO:0007669"/>
    <property type="project" value="InterPro"/>
</dbReference>
<reference evidence="2" key="1">
    <citation type="submission" date="2018-12" db="EMBL/GenBank/DDBJ databases">
        <authorList>
            <person name="Syme R.A."/>
            <person name="Farfan-Caceres L."/>
            <person name="Lichtenzveig J."/>
        </authorList>
    </citation>
    <scope>NUCLEOTIDE SEQUENCE</scope>
    <source>
        <strain evidence="2">Al4</strain>
    </source>
</reference>
<dbReference type="PANTHER" id="PTHR14218:SF19">
    <property type="entry name" value="SERINE PROTEASE AORO, PUTATIVE (AFU_ORTHOLOGUE AFUA_6G10250)-RELATED"/>
    <property type="match status" value="1"/>
</dbReference>
<organism evidence="2 3">
    <name type="scientific">Ascochyta lentis</name>
    <dbReference type="NCBI Taxonomy" id="205686"/>
    <lineage>
        <taxon>Eukaryota</taxon>
        <taxon>Fungi</taxon>
        <taxon>Dikarya</taxon>
        <taxon>Ascomycota</taxon>
        <taxon>Pezizomycotina</taxon>
        <taxon>Dothideomycetes</taxon>
        <taxon>Pleosporomycetidae</taxon>
        <taxon>Pleosporales</taxon>
        <taxon>Pleosporineae</taxon>
        <taxon>Didymellaceae</taxon>
        <taxon>Ascochyta</taxon>
    </lineage>
</organism>
<dbReference type="Proteomes" id="UP000651452">
    <property type="component" value="Unassembled WGS sequence"/>
</dbReference>
<evidence type="ECO:0000313" key="3">
    <source>
        <dbReference type="Proteomes" id="UP000651452"/>
    </source>
</evidence>
<dbReference type="AlphaFoldDB" id="A0A8H7JEM4"/>
<sequence>MWHRDSIDPSPNKKFLLSFAIRSANSETAEQALLSVSNPLSPTYGQFWTYSEVAAQFLPTPDAIHSVLTWLYRDIEPHDIRVSQDRSWIYAKVSIYAAETLLQAKYHFYRHNTSSEKHLACLNYTLPSSVRTHVDLVTPTTDLGVASLRENSRIQHQENTIMSKSLIKRQTNGLATCSRLTTPACMRELYGIPQAEKGHENNTLGVYQPAWASWLPADLDAFFGYFRPDLIGHRPPIIPINGGYWQDDVQGLPFNAEANLDMQITMSLSAPERVVNF</sequence>
<dbReference type="PANTHER" id="PTHR14218">
    <property type="entry name" value="PROTEASE S8 TRIPEPTIDYL PEPTIDASE I CLN2"/>
    <property type="match status" value="1"/>
</dbReference>
<dbReference type="InterPro" id="IPR050819">
    <property type="entry name" value="Tripeptidyl-peptidase_I"/>
</dbReference>
<dbReference type="GO" id="GO:0006508">
    <property type="term" value="P:proteolysis"/>
    <property type="evidence" value="ECO:0007669"/>
    <property type="project" value="InterPro"/>
</dbReference>
<dbReference type="OrthoDB" id="409122at2759"/>
<dbReference type="Gene3D" id="3.40.50.200">
    <property type="entry name" value="Peptidase S8/S53 domain"/>
    <property type="match status" value="1"/>
</dbReference>
<dbReference type="SMART" id="SM00944">
    <property type="entry name" value="Pro-kuma_activ"/>
    <property type="match status" value="1"/>
</dbReference>
<name>A0A8H7JEM4_9PLEO</name>
<gene>
    <name evidence="2" type="ORF">EKO04_001175</name>
</gene>
<accession>A0A8H7JEM4</accession>
<dbReference type="EMBL" id="RZGK01000002">
    <property type="protein sequence ID" value="KAF9701276.1"/>
    <property type="molecule type" value="Genomic_DNA"/>
</dbReference>
<proteinExistence type="predicted"/>
<dbReference type="GO" id="GO:0008240">
    <property type="term" value="F:tripeptidyl-peptidase activity"/>
    <property type="evidence" value="ECO:0007669"/>
    <property type="project" value="TreeGrafter"/>
</dbReference>